<evidence type="ECO:0000256" key="1">
    <source>
        <dbReference type="ARBA" id="ARBA00022527"/>
    </source>
</evidence>
<dbReference type="InterPro" id="IPR011009">
    <property type="entry name" value="Kinase-like_dom_sf"/>
</dbReference>
<evidence type="ECO:0000259" key="6">
    <source>
        <dbReference type="PROSITE" id="PS50011"/>
    </source>
</evidence>
<keyword evidence="5" id="KW-0067">ATP-binding</keyword>
<keyword evidence="3" id="KW-0547">Nucleotide-binding</keyword>
<keyword evidence="4" id="KW-0418">Kinase</keyword>
<evidence type="ECO:0000256" key="5">
    <source>
        <dbReference type="ARBA" id="ARBA00022840"/>
    </source>
</evidence>
<dbReference type="Pfam" id="PF07714">
    <property type="entry name" value="PK_Tyr_Ser-Thr"/>
    <property type="match status" value="1"/>
</dbReference>
<dbReference type="Proteomes" id="UP000596660">
    <property type="component" value="Unplaced"/>
</dbReference>
<dbReference type="OMA" id="CYEVEIV"/>
<protein>
    <recommendedName>
        <fullName evidence="6">Protein kinase domain-containing protein</fullName>
    </recommendedName>
</protein>
<keyword evidence="8" id="KW-1185">Reference proteome</keyword>
<feature type="domain" description="Protein kinase" evidence="6">
    <location>
        <begin position="62"/>
        <end position="346"/>
    </location>
</feature>
<evidence type="ECO:0000313" key="8">
    <source>
        <dbReference type="Proteomes" id="UP000596660"/>
    </source>
</evidence>
<accession>A0A803LL27</accession>
<evidence type="ECO:0000256" key="4">
    <source>
        <dbReference type="ARBA" id="ARBA00022777"/>
    </source>
</evidence>
<reference evidence="7" key="1">
    <citation type="journal article" date="2017" name="Nature">
        <title>The genome of Chenopodium quinoa.</title>
        <authorList>
            <person name="Jarvis D.E."/>
            <person name="Ho Y.S."/>
            <person name="Lightfoot D.J."/>
            <person name="Schmoeckel S.M."/>
            <person name="Li B."/>
            <person name="Borm T.J.A."/>
            <person name="Ohyanagi H."/>
            <person name="Mineta K."/>
            <person name="Michell C.T."/>
            <person name="Saber N."/>
            <person name="Kharbatia N.M."/>
            <person name="Rupper R.R."/>
            <person name="Sharp A.R."/>
            <person name="Dally N."/>
            <person name="Boughton B.A."/>
            <person name="Woo Y.H."/>
            <person name="Gao G."/>
            <person name="Schijlen E.G.W.M."/>
            <person name="Guo X."/>
            <person name="Momin A.A."/>
            <person name="Negrao S."/>
            <person name="Al-Babili S."/>
            <person name="Gehring C."/>
            <person name="Roessner U."/>
            <person name="Jung C."/>
            <person name="Murphy K."/>
            <person name="Arold S.T."/>
            <person name="Gojobori T."/>
            <person name="van der Linden C.G."/>
            <person name="van Loo E.N."/>
            <person name="Jellen E.N."/>
            <person name="Maughan P.J."/>
            <person name="Tester M."/>
        </authorList>
    </citation>
    <scope>NUCLEOTIDE SEQUENCE [LARGE SCALE GENOMIC DNA]</scope>
    <source>
        <strain evidence="7">cv. PI 614886</strain>
    </source>
</reference>
<organism evidence="7 8">
    <name type="scientific">Chenopodium quinoa</name>
    <name type="common">Quinoa</name>
    <dbReference type="NCBI Taxonomy" id="63459"/>
    <lineage>
        <taxon>Eukaryota</taxon>
        <taxon>Viridiplantae</taxon>
        <taxon>Streptophyta</taxon>
        <taxon>Embryophyta</taxon>
        <taxon>Tracheophyta</taxon>
        <taxon>Spermatophyta</taxon>
        <taxon>Magnoliopsida</taxon>
        <taxon>eudicotyledons</taxon>
        <taxon>Gunneridae</taxon>
        <taxon>Pentapetalae</taxon>
        <taxon>Caryophyllales</taxon>
        <taxon>Chenopodiaceae</taxon>
        <taxon>Chenopodioideae</taxon>
        <taxon>Atripliceae</taxon>
        <taxon>Chenopodium</taxon>
    </lineage>
</organism>
<dbReference type="PROSITE" id="PS00108">
    <property type="entry name" value="PROTEIN_KINASE_ST"/>
    <property type="match status" value="1"/>
</dbReference>
<keyword evidence="1" id="KW-0723">Serine/threonine-protein kinase</keyword>
<dbReference type="PANTHER" id="PTHR27002">
    <property type="entry name" value="RECEPTOR-LIKE SERINE/THREONINE-PROTEIN KINASE SD1-8"/>
    <property type="match status" value="1"/>
</dbReference>
<dbReference type="Gramene" id="AUR62014674-RA">
    <property type="protein sequence ID" value="AUR62014674-RA:cds"/>
    <property type="gene ID" value="AUR62014674"/>
</dbReference>
<dbReference type="InterPro" id="IPR000719">
    <property type="entry name" value="Prot_kinase_dom"/>
</dbReference>
<dbReference type="PROSITE" id="PS50011">
    <property type="entry name" value="PROTEIN_KINASE_DOM"/>
    <property type="match status" value="1"/>
</dbReference>
<dbReference type="PANTHER" id="PTHR27002:SF1082">
    <property type="entry name" value="OS06G0693000 PROTEIN"/>
    <property type="match status" value="1"/>
</dbReference>
<dbReference type="FunFam" id="3.30.200.20:FF:000145">
    <property type="entry name" value="receptor-like serine/threonine-protein kinase SD1-8"/>
    <property type="match status" value="1"/>
</dbReference>
<dbReference type="CDD" id="cd14066">
    <property type="entry name" value="STKc_IRAK"/>
    <property type="match status" value="1"/>
</dbReference>
<name>A0A803LL27_CHEQI</name>
<keyword evidence="2" id="KW-0808">Transferase</keyword>
<reference evidence="7" key="2">
    <citation type="submission" date="2021-03" db="UniProtKB">
        <authorList>
            <consortium name="EnsemblPlants"/>
        </authorList>
    </citation>
    <scope>IDENTIFICATION</scope>
</reference>
<dbReference type="AlphaFoldDB" id="A0A803LL27"/>
<sequence length="376" mass="42343">MSMLHVNNITDLPHPMQPGFTQTNKVTSKEIIIEDSGSTGESEYQDLPLLKFEMLVLATNNFKITNKLGQGGFGPVYKGTIENGKEIAVKRLARASGQGQREFMNEVIVISKLQHKNLVRLLGCCVEGDEKLLVYEFMPNKSLDAFLFDPVQRELLDWKTRYGIIKGICRGVLYLHRDSRLKIIHRDLKASNIFLDEELNPKISDFGMARIFGGKQDQADTLRVVGTYGYMSPEYAMDGRFSEKSDVFSLGVLLLEIVSGRRNGSIRDDSMSLISYAWKLWNEDEIHSLIDPTISGPCYEVEIVKSIHVGLLCAQEYPENRPSISSVISMLDCEVIDLPRPLQPGFTQWRTCLATEDAKQQHCSDNLVSISSVQGR</sequence>
<evidence type="ECO:0000256" key="2">
    <source>
        <dbReference type="ARBA" id="ARBA00022679"/>
    </source>
</evidence>
<proteinExistence type="predicted"/>
<dbReference type="SMART" id="SM00220">
    <property type="entry name" value="S_TKc"/>
    <property type="match status" value="1"/>
</dbReference>
<dbReference type="Gene3D" id="3.30.200.20">
    <property type="entry name" value="Phosphorylase Kinase, domain 1"/>
    <property type="match status" value="1"/>
</dbReference>
<dbReference type="Gene3D" id="1.10.510.10">
    <property type="entry name" value="Transferase(Phosphotransferase) domain 1"/>
    <property type="match status" value="1"/>
</dbReference>
<dbReference type="GO" id="GO:0004674">
    <property type="term" value="F:protein serine/threonine kinase activity"/>
    <property type="evidence" value="ECO:0007669"/>
    <property type="project" value="UniProtKB-KW"/>
</dbReference>
<evidence type="ECO:0000256" key="3">
    <source>
        <dbReference type="ARBA" id="ARBA00022741"/>
    </source>
</evidence>
<dbReference type="InterPro" id="IPR008271">
    <property type="entry name" value="Ser/Thr_kinase_AS"/>
</dbReference>
<dbReference type="FunFam" id="1.10.510.10:FF:000467">
    <property type="entry name" value="Liguleless narrow1"/>
    <property type="match status" value="1"/>
</dbReference>
<dbReference type="EnsemblPlants" id="AUR62014674-RA">
    <property type="protein sequence ID" value="AUR62014674-RA:cds"/>
    <property type="gene ID" value="AUR62014674"/>
</dbReference>
<dbReference type="InterPro" id="IPR001245">
    <property type="entry name" value="Ser-Thr/Tyr_kinase_cat_dom"/>
</dbReference>
<evidence type="ECO:0000313" key="7">
    <source>
        <dbReference type="EnsemblPlants" id="AUR62014674-RA:cds"/>
    </source>
</evidence>
<dbReference type="GO" id="GO:0005886">
    <property type="term" value="C:plasma membrane"/>
    <property type="evidence" value="ECO:0007669"/>
    <property type="project" value="TreeGrafter"/>
</dbReference>
<dbReference type="GO" id="GO:0005524">
    <property type="term" value="F:ATP binding"/>
    <property type="evidence" value="ECO:0007669"/>
    <property type="project" value="UniProtKB-KW"/>
</dbReference>
<dbReference type="SUPFAM" id="SSF56112">
    <property type="entry name" value="Protein kinase-like (PK-like)"/>
    <property type="match status" value="1"/>
</dbReference>